<dbReference type="GO" id="GO:0016829">
    <property type="term" value="F:lyase activity"/>
    <property type="evidence" value="ECO:0007669"/>
    <property type="project" value="UniProtKB-UniRule"/>
</dbReference>
<comment type="similarity">
    <text evidence="2">Belongs to the LarC family.</text>
</comment>
<dbReference type="RefSeq" id="WP_338102590.1">
    <property type="nucleotide sequence ID" value="NZ_CP131060.1"/>
</dbReference>
<dbReference type="PANTHER" id="PTHR36566:SF1">
    <property type="entry name" value="PYRIDINIUM-3,5-BISTHIOCARBOXYLIC ACID MONONUCLEOTIDE NICKEL INSERTION PROTEIN"/>
    <property type="match status" value="1"/>
</dbReference>
<evidence type="ECO:0000256" key="2">
    <source>
        <dbReference type="HAMAP-Rule" id="MF_01074"/>
    </source>
</evidence>
<dbReference type="GeneID" id="89229146"/>
<gene>
    <name evidence="3" type="primary">larC</name>
    <name evidence="3" type="ORF">MsAc7_00230</name>
</gene>
<dbReference type="EMBL" id="CP131060">
    <property type="protein sequence ID" value="WNY24501.1"/>
    <property type="molecule type" value="Genomic_DNA"/>
</dbReference>
<organism evidence="3 4">
    <name type="scientific">Methanolapillus millepedarum</name>
    <dbReference type="NCBI Taxonomy" id="3028296"/>
    <lineage>
        <taxon>Archaea</taxon>
        <taxon>Methanobacteriati</taxon>
        <taxon>Methanobacteriota</taxon>
        <taxon>Stenosarchaea group</taxon>
        <taxon>Methanomicrobia</taxon>
        <taxon>Methanosarcinales</taxon>
        <taxon>Methanosarcinaceae</taxon>
        <taxon>Methanolapillus</taxon>
    </lineage>
</organism>
<keyword evidence="1 2" id="KW-0533">Nickel</keyword>
<dbReference type="NCBIfam" id="TIGR00299">
    <property type="entry name" value="nickel pincer cofactor biosynthesis protein LarC"/>
    <property type="match status" value="1"/>
</dbReference>
<dbReference type="AlphaFoldDB" id="A0AA96ZUM9"/>
<reference evidence="3 4" key="1">
    <citation type="submission" date="2023-07" db="EMBL/GenBank/DDBJ databases">
        <title>Closed genoem sequence of Methanosarcinaceae archaeon Ac7.</title>
        <authorList>
            <person name="Poehlein A."/>
            <person name="Protasov E."/>
            <person name="Platt K."/>
            <person name="Reeh H."/>
            <person name="Daniel R."/>
            <person name="Brune A."/>
        </authorList>
    </citation>
    <scope>NUCLEOTIDE SEQUENCE [LARGE SCALE GENOMIC DNA]</scope>
    <source>
        <strain evidence="3 4">Ac7</strain>
    </source>
</reference>
<evidence type="ECO:0000313" key="4">
    <source>
        <dbReference type="Proteomes" id="UP001303587"/>
    </source>
</evidence>
<proteinExistence type="inferred from homology"/>
<sequence length="416" mass="45112">MKALVFDPFSGASGDMILGALIDLGADTAFIQKEIKKVTNVSFSTGFAFKNGVCSVKATVEDVCENNERTYFEIVNLIQNSDLTPEIKENTLSVFEIIANAESRIHHKTLDHLHFHETGQNDAIADVVGVCAGLCDLARRKETAYDLILCKGINVGGGFVRCAHGELPVPAPATLEILRAGRLPFYSRGEIELLTPTGAALLSHFSKPAAIVCGVELLTGYGAGFADTKLPNVLRVSLVETENENASFAVSDSSGLPLLSKEQIEILETNVDDVTGEVIGHLIDELMDMGARDVSVSPIFMKKGRPAHLIRVIAKPADSEKLARKMITETGSLGVRVIPSKHRLSVFREIKEIQVEFAGKTFPVPIKIARLPEGEIVHISAEYENCKQIAKETGISLQKVIQKTESEAQNKFCGGK</sequence>
<evidence type="ECO:0000313" key="3">
    <source>
        <dbReference type="EMBL" id="WNY24501.1"/>
    </source>
</evidence>
<dbReference type="HAMAP" id="MF_01074">
    <property type="entry name" value="LarC"/>
    <property type="match status" value="1"/>
</dbReference>
<dbReference type="InterPro" id="IPR002822">
    <property type="entry name" value="Ni_insertion"/>
</dbReference>
<dbReference type="Pfam" id="PF01969">
    <property type="entry name" value="Ni_insertion"/>
    <property type="match status" value="1"/>
</dbReference>
<dbReference type="Gene3D" id="3.30.70.1380">
    <property type="entry name" value="Transcriptional regulatory protein pf0864 domain like"/>
    <property type="match status" value="1"/>
</dbReference>
<keyword evidence="2 3" id="KW-0456">Lyase</keyword>
<dbReference type="GO" id="GO:0016151">
    <property type="term" value="F:nickel cation binding"/>
    <property type="evidence" value="ECO:0007669"/>
    <property type="project" value="UniProtKB-UniRule"/>
</dbReference>
<evidence type="ECO:0000256" key="1">
    <source>
        <dbReference type="ARBA" id="ARBA00022596"/>
    </source>
</evidence>
<keyword evidence="4" id="KW-1185">Reference proteome</keyword>
<accession>A0AA96ZUM9</accession>
<dbReference type="PANTHER" id="PTHR36566">
    <property type="entry name" value="NICKEL INSERTION PROTEIN-RELATED"/>
    <property type="match status" value="1"/>
</dbReference>
<protein>
    <recommendedName>
        <fullName evidence="2">Putative nickel insertion protein</fullName>
    </recommendedName>
</protein>
<dbReference type="Proteomes" id="UP001303587">
    <property type="component" value="Chromosome"/>
</dbReference>
<dbReference type="Gene3D" id="3.10.20.300">
    <property type="entry name" value="mk0293 like domain"/>
    <property type="match status" value="1"/>
</dbReference>
<name>A0AA96ZUM9_9EURY</name>